<evidence type="ECO:0000313" key="4">
    <source>
        <dbReference type="Proteomes" id="UP000830542"/>
    </source>
</evidence>
<dbReference type="RefSeq" id="WP_244702097.1">
    <property type="nucleotide sequence ID" value="NZ_BAAADN010000018.1"/>
</dbReference>
<dbReference type="KEGG" id="hdo:MUK72_13660"/>
<evidence type="ECO:0000313" key="2">
    <source>
        <dbReference type="EMBL" id="GAA0455903.1"/>
    </source>
</evidence>
<evidence type="ECO:0000256" key="1">
    <source>
        <dbReference type="SAM" id="Phobius"/>
    </source>
</evidence>
<evidence type="ECO:0000313" key="3">
    <source>
        <dbReference type="EMBL" id="UOO95001.1"/>
    </source>
</evidence>
<feature type="transmembrane region" description="Helical" evidence="1">
    <location>
        <begin position="313"/>
        <end position="333"/>
    </location>
</feature>
<keyword evidence="1" id="KW-0812">Transmembrane</keyword>
<dbReference type="Proteomes" id="UP000830542">
    <property type="component" value="Chromosome"/>
</dbReference>
<evidence type="ECO:0008006" key="6">
    <source>
        <dbReference type="Google" id="ProtNLM"/>
    </source>
</evidence>
<dbReference type="GeneID" id="71762914"/>
<name>A0AAV3SEC4_HALDO</name>
<keyword evidence="1" id="KW-0472">Membrane</keyword>
<dbReference type="EMBL" id="CP095005">
    <property type="protein sequence ID" value="UOO95001.1"/>
    <property type="molecule type" value="Genomic_DNA"/>
</dbReference>
<dbReference type="EMBL" id="BAAADN010000018">
    <property type="protein sequence ID" value="GAA0455903.1"/>
    <property type="molecule type" value="Genomic_DNA"/>
</dbReference>
<organism evidence="2 5">
    <name type="scientific">Halococcus dombrowskii</name>
    <dbReference type="NCBI Taxonomy" id="179637"/>
    <lineage>
        <taxon>Archaea</taxon>
        <taxon>Methanobacteriati</taxon>
        <taxon>Methanobacteriota</taxon>
        <taxon>Stenosarchaea group</taxon>
        <taxon>Halobacteria</taxon>
        <taxon>Halobacteriales</taxon>
        <taxon>Halococcaceae</taxon>
        <taxon>Halococcus</taxon>
    </lineage>
</organism>
<accession>A0AAV3SEC4</accession>
<proteinExistence type="predicted"/>
<feature type="transmembrane region" description="Helical" evidence="1">
    <location>
        <begin position="164"/>
        <end position="186"/>
    </location>
</feature>
<dbReference type="AlphaFoldDB" id="A0AAV3SEC4"/>
<reference evidence="3" key="2">
    <citation type="submission" date="2022-04" db="EMBL/GenBank/DDBJ databases">
        <title>Sequencing and genomic assembly of Halococcus dombrowskii.</title>
        <authorList>
            <person name="Lim S.W."/>
            <person name="MacLea K.S."/>
        </authorList>
    </citation>
    <scope>NUCLEOTIDE SEQUENCE</scope>
    <source>
        <strain evidence="3">H4</strain>
    </source>
</reference>
<keyword evidence="1" id="KW-1133">Transmembrane helix</keyword>
<protein>
    <recommendedName>
        <fullName evidence="6">Glycosyltransferase RgtA/B/C/D-like domain-containing protein</fullName>
    </recommendedName>
</protein>
<reference evidence="2" key="1">
    <citation type="journal article" date="2014" name="Int. J. Syst. Evol. Microbiol.">
        <title>Complete genome sequence of Corynebacterium casei LMG S-19264T (=DSM 44701T), isolated from a smear-ripened cheese.</title>
        <authorList>
            <consortium name="US DOE Joint Genome Institute (JGI-PGF)"/>
            <person name="Walter F."/>
            <person name="Albersmeier A."/>
            <person name="Kalinowski J."/>
            <person name="Ruckert C."/>
        </authorList>
    </citation>
    <scope>NUCLEOTIDE SEQUENCE</scope>
    <source>
        <strain evidence="2">JCM 12289</strain>
    </source>
</reference>
<feature type="transmembrane region" description="Helical" evidence="1">
    <location>
        <begin position="289"/>
        <end position="307"/>
    </location>
</feature>
<evidence type="ECO:0000313" key="5">
    <source>
        <dbReference type="Proteomes" id="UP001500962"/>
    </source>
</evidence>
<reference evidence="2" key="3">
    <citation type="submission" date="2023-12" db="EMBL/GenBank/DDBJ databases">
        <authorList>
            <person name="Sun Q."/>
            <person name="Inoue M."/>
        </authorList>
    </citation>
    <scope>NUCLEOTIDE SEQUENCE</scope>
    <source>
        <strain evidence="2">JCM 12289</strain>
    </source>
</reference>
<dbReference type="Proteomes" id="UP001500962">
    <property type="component" value="Unassembled WGS sequence"/>
</dbReference>
<feature type="transmembrane region" description="Helical" evidence="1">
    <location>
        <begin position="198"/>
        <end position="221"/>
    </location>
</feature>
<keyword evidence="4" id="KW-1185">Reference proteome</keyword>
<sequence length="338" mass="37095">MQTNTRVGILTRPPFVIIGLFVLALSQSVEQLGRALIGRNDLWSDAANVWLPLAEHVASGNALYVGAAVDNKPPFWQYLNLAVFETGHYVAVFYLLVGLANALAAWLLYRWVSGFARRETAAVAALLFVAALPLLNGTIINVRSFALVFLLMAVQIRRASVQGALIAVAGLFSQYAVFGIPALLWYRHTIGRLNARQFVAFCGAGLLTVVVSFLPLLWWGVPSVVGGVEWSFFAAESHLLENDVLNPWLAPMDWAAKLAQVAEQMLYLLIPAALYTVRVMTGRVQERSAIDIVLVGFVALYALSFGVKSLRYYWLLLLPFLAALAALEVEAIYRQVAG</sequence>
<gene>
    <name evidence="2" type="ORF">GCM10008985_09750</name>
    <name evidence="3" type="ORF">MUK72_13660</name>
</gene>
<feature type="transmembrane region" description="Helical" evidence="1">
    <location>
        <begin position="89"/>
        <end position="109"/>
    </location>
</feature>
<feature type="transmembrane region" description="Helical" evidence="1">
    <location>
        <begin position="121"/>
        <end position="152"/>
    </location>
</feature>